<protein>
    <submittedName>
        <fullName evidence="2">Uncharacterized protein</fullName>
    </submittedName>
</protein>
<comment type="caution">
    <text evidence="2">The sequence shown here is derived from an EMBL/GenBank/DDBJ whole genome shotgun (WGS) entry which is preliminary data.</text>
</comment>
<feature type="transmembrane region" description="Helical" evidence="1">
    <location>
        <begin position="57"/>
        <end position="75"/>
    </location>
</feature>
<dbReference type="EMBL" id="JACBYW010000005">
    <property type="protein sequence ID" value="NYH79493.1"/>
    <property type="molecule type" value="Genomic_DNA"/>
</dbReference>
<feature type="transmembrane region" description="Helical" evidence="1">
    <location>
        <begin position="17"/>
        <end position="37"/>
    </location>
</feature>
<organism evidence="2 3">
    <name type="scientific">Actinopolyspora biskrensis</name>
    <dbReference type="NCBI Taxonomy" id="1470178"/>
    <lineage>
        <taxon>Bacteria</taxon>
        <taxon>Bacillati</taxon>
        <taxon>Actinomycetota</taxon>
        <taxon>Actinomycetes</taxon>
        <taxon>Actinopolysporales</taxon>
        <taxon>Actinopolysporaceae</taxon>
        <taxon>Actinopolyspora</taxon>
    </lineage>
</organism>
<proteinExistence type="predicted"/>
<dbReference type="Proteomes" id="UP000548304">
    <property type="component" value="Unassembled WGS sequence"/>
</dbReference>
<keyword evidence="1" id="KW-0472">Membrane</keyword>
<accession>A0A852ZBT0</accession>
<name>A0A852ZBT0_9ACTN</name>
<reference evidence="2 3" key="1">
    <citation type="submission" date="2020-07" db="EMBL/GenBank/DDBJ databases">
        <title>Genomic Encyclopedia of Type Strains, Phase III (KMG-III): the genomes of soil and plant-associated and newly described type strains.</title>
        <authorList>
            <person name="Whitman W."/>
        </authorList>
    </citation>
    <scope>NUCLEOTIDE SEQUENCE [LARGE SCALE GENOMIC DNA]</scope>
    <source>
        <strain evidence="2 3">CECT 8576</strain>
    </source>
</reference>
<feature type="transmembrane region" description="Helical" evidence="1">
    <location>
        <begin position="87"/>
        <end position="108"/>
    </location>
</feature>
<evidence type="ECO:0000256" key="1">
    <source>
        <dbReference type="SAM" id="Phobius"/>
    </source>
</evidence>
<dbReference type="RefSeq" id="WP_179535918.1">
    <property type="nucleotide sequence ID" value="NZ_JACBYW010000005.1"/>
</dbReference>
<gene>
    <name evidence="2" type="ORF">FHR84_002831</name>
</gene>
<evidence type="ECO:0000313" key="3">
    <source>
        <dbReference type="Proteomes" id="UP000548304"/>
    </source>
</evidence>
<keyword evidence="1" id="KW-1133">Transmembrane helix</keyword>
<keyword evidence="1" id="KW-0812">Transmembrane</keyword>
<evidence type="ECO:0000313" key="2">
    <source>
        <dbReference type="EMBL" id="NYH79493.1"/>
    </source>
</evidence>
<dbReference type="AlphaFoldDB" id="A0A852ZBT0"/>
<sequence length="117" mass="12412">MATPATNEPRRRSGPSVPASVITGTVFALCVVAGAIMLELDLPYGEGSATWKPVFKALIVLTWVSDVLFLISLFLARKHRTRPRGRLGALAGGTVRTVLVVLGVAFLITTPLNLLAS</sequence>
<keyword evidence="3" id="KW-1185">Reference proteome</keyword>